<dbReference type="Proteomes" id="UP000054107">
    <property type="component" value="Unassembled WGS sequence"/>
</dbReference>
<sequence>MVLEDVTVPHKSFVSRFDPSRLTSRDDSQFWECKKMTFVASGKGRREWDLRCTTVSKANNENLRTNAANNTRPSRSSLMLIASRFMTTILLTTRASPPTPLSSPVVNAVDPYIKFYLPRPPTSAPALMAPEKPKPVKKVVESLKTSPMATRHQTNNTIKDSLTANENMIQALKTSFYPDAENTVEQMRTTIDTFKSDVVTQQNALQQLEAVIARVQQLEVAQQPAPQDSLPPPTHSSSRHTNFKICSLLLLGFVPLQALNPSSCSIDQAPLQKGRVPYKTICSELRNANINSSSILDVHYSTNKVLALLIHNDYVDKCRALLLAVGIRCIDDFNPYDSKHSTNPQFKDANVEERSEQMAIISVARDFHRKGLITTLFWSDLVKLHPNHEPDKSAQQHSNEESHTPSSNASLAATLRKTI</sequence>
<accession>A0A0B7N0W6</accession>
<dbReference type="EMBL" id="LN720796">
    <property type="protein sequence ID" value="CEP08988.1"/>
    <property type="molecule type" value="Genomic_DNA"/>
</dbReference>
<feature type="compositionally biased region" description="Basic and acidic residues" evidence="1">
    <location>
        <begin position="388"/>
        <end position="403"/>
    </location>
</feature>
<dbReference type="STRING" id="35722.A0A0B7N0W6"/>
<protein>
    <submittedName>
        <fullName evidence="2">Uncharacterized protein</fullName>
    </submittedName>
</protein>
<evidence type="ECO:0000313" key="3">
    <source>
        <dbReference type="Proteomes" id="UP000054107"/>
    </source>
</evidence>
<feature type="region of interest" description="Disordered" evidence="1">
    <location>
        <begin position="388"/>
        <end position="419"/>
    </location>
</feature>
<proteinExistence type="predicted"/>
<organism evidence="2 3">
    <name type="scientific">Parasitella parasitica</name>
    <dbReference type="NCBI Taxonomy" id="35722"/>
    <lineage>
        <taxon>Eukaryota</taxon>
        <taxon>Fungi</taxon>
        <taxon>Fungi incertae sedis</taxon>
        <taxon>Mucoromycota</taxon>
        <taxon>Mucoromycotina</taxon>
        <taxon>Mucoromycetes</taxon>
        <taxon>Mucorales</taxon>
        <taxon>Mucorineae</taxon>
        <taxon>Mucoraceae</taxon>
        <taxon>Parasitella</taxon>
    </lineage>
</organism>
<dbReference type="AlphaFoldDB" id="A0A0B7N0W6"/>
<name>A0A0B7N0W6_9FUNG</name>
<keyword evidence="3" id="KW-1185">Reference proteome</keyword>
<evidence type="ECO:0000313" key="2">
    <source>
        <dbReference type="EMBL" id="CEP08988.1"/>
    </source>
</evidence>
<gene>
    <name evidence="2" type="primary">PARPA_02407.1 scaffold 4303</name>
</gene>
<evidence type="ECO:0000256" key="1">
    <source>
        <dbReference type="SAM" id="MobiDB-lite"/>
    </source>
</evidence>
<reference evidence="2 3" key="1">
    <citation type="submission" date="2014-09" db="EMBL/GenBank/DDBJ databases">
        <authorList>
            <person name="Ellenberger Sabrina"/>
        </authorList>
    </citation>
    <scope>NUCLEOTIDE SEQUENCE [LARGE SCALE GENOMIC DNA]</scope>
    <source>
        <strain evidence="2 3">CBS 412.66</strain>
    </source>
</reference>